<reference evidence="1" key="1">
    <citation type="journal article" date="2022" name="bioRxiv">
        <title>Sequencing and chromosome-scale assembly of the giantPleurodeles waltlgenome.</title>
        <authorList>
            <person name="Brown T."/>
            <person name="Elewa A."/>
            <person name="Iarovenko S."/>
            <person name="Subramanian E."/>
            <person name="Araus A.J."/>
            <person name="Petzold A."/>
            <person name="Susuki M."/>
            <person name="Suzuki K.-i.T."/>
            <person name="Hayashi T."/>
            <person name="Toyoda A."/>
            <person name="Oliveira C."/>
            <person name="Osipova E."/>
            <person name="Leigh N.D."/>
            <person name="Simon A."/>
            <person name="Yun M.H."/>
        </authorList>
    </citation>
    <scope>NUCLEOTIDE SEQUENCE</scope>
    <source>
        <strain evidence="1">20211129_DDA</strain>
        <tissue evidence="1">Liver</tissue>
    </source>
</reference>
<dbReference type="AlphaFoldDB" id="A0AAV7W9X5"/>
<comment type="caution">
    <text evidence="1">The sequence shown here is derived from an EMBL/GenBank/DDBJ whole genome shotgun (WGS) entry which is preliminary data.</text>
</comment>
<proteinExistence type="predicted"/>
<keyword evidence="2" id="KW-1185">Reference proteome</keyword>
<name>A0AAV7W9X5_PLEWA</name>
<evidence type="ECO:0000313" key="2">
    <source>
        <dbReference type="Proteomes" id="UP001066276"/>
    </source>
</evidence>
<sequence>MDERRVRTAETPATDSKTHNLLTSDLLIVIHNSKTEVANKIEEVAVDVTLLHMDLRNVSDRVTMTDENEEELHQEVRNLRTTVSTLQKLTARLDEHIEDSEGRSRRNNLHFFRIP</sequence>
<dbReference type="Proteomes" id="UP001066276">
    <property type="component" value="Chromosome 1_2"/>
</dbReference>
<evidence type="ECO:0000313" key="1">
    <source>
        <dbReference type="EMBL" id="KAJ1209781.1"/>
    </source>
</evidence>
<accession>A0AAV7W9X5</accession>
<dbReference type="EMBL" id="JANPWB010000002">
    <property type="protein sequence ID" value="KAJ1209781.1"/>
    <property type="molecule type" value="Genomic_DNA"/>
</dbReference>
<protein>
    <submittedName>
        <fullName evidence="1">Uncharacterized protein</fullName>
    </submittedName>
</protein>
<gene>
    <name evidence="1" type="ORF">NDU88_005154</name>
</gene>
<organism evidence="1 2">
    <name type="scientific">Pleurodeles waltl</name>
    <name type="common">Iberian ribbed newt</name>
    <dbReference type="NCBI Taxonomy" id="8319"/>
    <lineage>
        <taxon>Eukaryota</taxon>
        <taxon>Metazoa</taxon>
        <taxon>Chordata</taxon>
        <taxon>Craniata</taxon>
        <taxon>Vertebrata</taxon>
        <taxon>Euteleostomi</taxon>
        <taxon>Amphibia</taxon>
        <taxon>Batrachia</taxon>
        <taxon>Caudata</taxon>
        <taxon>Salamandroidea</taxon>
        <taxon>Salamandridae</taxon>
        <taxon>Pleurodelinae</taxon>
        <taxon>Pleurodeles</taxon>
    </lineage>
</organism>